<accession>G0EI06</accession>
<dbReference type="Pfam" id="PF05973">
    <property type="entry name" value="Gp49"/>
    <property type="match status" value="1"/>
</dbReference>
<protein>
    <submittedName>
        <fullName evidence="1">Uncharacterized protein</fullName>
    </submittedName>
</protein>
<sequence>MKTDKFEKSMSKIEDIEFKTAIEALLDQLELYGKELKEPKCKHLENNIWELKLYNKNHKSRILFFYAFDENNVNDEYAIMVILIKKQKNNYSKEIKYVKKIMKIFYLTYKTKEELAKEWVKKLA</sequence>
<proteinExistence type="predicted"/>
<organism evidence="1 2">
    <name type="scientific">Brachyspira intermedia (strain ATCC 51140 / PWS/A)</name>
    <name type="common">Serpulina intermedia</name>
    <dbReference type="NCBI Taxonomy" id="1045858"/>
    <lineage>
        <taxon>Bacteria</taxon>
        <taxon>Pseudomonadati</taxon>
        <taxon>Spirochaetota</taxon>
        <taxon>Spirochaetia</taxon>
        <taxon>Brachyspirales</taxon>
        <taxon>Brachyspiraceae</taxon>
        <taxon>Brachyspira</taxon>
    </lineage>
</organism>
<reference evidence="1 2" key="1">
    <citation type="journal article" date="2011" name="BMC Genomics">
        <title>Complete genome sequence of Brachyspira intermedia reveals unique genomic features in Brachyspira species and phage-mediated horizontal gene transfer.</title>
        <authorList>
            <person name="Hafstrom T."/>
            <person name="Jansson D.S."/>
            <person name="Segerman B."/>
        </authorList>
    </citation>
    <scope>NUCLEOTIDE SEQUENCE [LARGE SCALE GENOMIC DNA]</scope>
    <source>
        <strain evidence="2">ATCC 51140 / PWS/A</strain>
    </source>
</reference>
<evidence type="ECO:0000313" key="1">
    <source>
        <dbReference type="EMBL" id="AEM22165.1"/>
    </source>
</evidence>
<gene>
    <name evidence="1" type="ordered locus">Bint_1546</name>
</gene>
<dbReference type="InterPro" id="IPR009241">
    <property type="entry name" value="HigB-like"/>
</dbReference>
<name>G0EI06_BRAIP</name>
<dbReference type="Proteomes" id="UP000008522">
    <property type="component" value="Chromosome"/>
</dbReference>
<dbReference type="AlphaFoldDB" id="G0EI06"/>
<dbReference type="HOGENOM" id="CLU_1999531_0_0_12"/>
<evidence type="ECO:0000313" key="2">
    <source>
        <dbReference type="Proteomes" id="UP000008522"/>
    </source>
</evidence>
<dbReference type="KEGG" id="bip:Bint_1546"/>
<dbReference type="PATRIC" id="fig|1045858.4.peg.1545"/>
<dbReference type="EMBL" id="CP002874">
    <property type="protein sequence ID" value="AEM22165.1"/>
    <property type="molecule type" value="Genomic_DNA"/>
</dbReference>
<keyword evidence="2" id="KW-1185">Reference proteome</keyword>